<dbReference type="Gene3D" id="3.10.180.10">
    <property type="entry name" value="2,3-Dihydroxybiphenyl 1,2-Dioxygenase, domain 1"/>
    <property type="match status" value="1"/>
</dbReference>
<dbReference type="PANTHER" id="PTHR35006:SF2">
    <property type="entry name" value="GLYOXALASE FAMILY PROTEIN (AFU_ORTHOLOGUE AFUA_5G14830)"/>
    <property type="match status" value="1"/>
</dbReference>
<evidence type="ECO:0000313" key="3">
    <source>
        <dbReference type="Proteomes" id="UP001139971"/>
    </source>
</evidence>
<gene>
    <name evidence="2" type="ORF">OD750_024605</name>
</gene>
<dbReference type="PROSITE" id="PS51819">
    <property type="entry name" value="VOC"/>
    <property type="match status" value="1"/>
</dbReference>
<dbReference type="InterPro" id="IPR029068">
    <property type="entry name" value="Glyas_Bleomycin-R_OHBP_Dase"/>
</dbReference>
<dbReference type="Pfam" id="PF00903">
    <property type="entry name" value="Glyoxalase"/>
    <property type="match status" value="1"/>
</dbReference>
<dbReference type="SUPFAM" id="SSF54593">
    <property type="entry name" value="Glyoxalase/Bleomycin resistance protein/Dihydroxybiphenyl dioxygenase"/>
    <property type="match status" value="1"/>
</dbReference>
<accession>A0A9X3YSR8</accession>
<dbReference type="PANTHER" id="PTHR35006">
    <property type="entry name" value="GLYOXALASE FAMILY PROTEIN (AFU_ORTHOLOGUE AFUA_5G14830)"/>
    <property type="match status" value="1"/>
</dbReference>
<sequence length="132" mass="14993">MIHHLDLTVADRERSTRWYDLVLGRLGYARIGDYEGDVPCWAPPADGPWRWSLGLHQARSATPHDRYAPGLHHLALAARSREQIDEFHKFLVTHDVTVLDAPAEYDYSPGYYAVFFADPDGLKLELVHEPAA</sequence>
<keyword evidence="3" id="KW-1185">Reference proteome</keyword>
<dbReference type="InterPro" id="IPR037523">
    <property type="entry name" value="VOC_core"/>
</dbReference>
<name>A0A9X3YSR8_9GAMM</name>
<dbReference type="AlphaFoldDB" id="A0A9X3YSR8"/>
<reference evidence="2" key="1">
    <citation type="submission" date="2023-02" db="EMBL/GenBank/DDBJ databases">
        <title>Tahibacter soli sp. nov. isolated from soil.</title>
        <authorList>
            <person name="Baek J.H."/>
            <person name="Lee J.K."/>
            <person name="Choi D.G."/>
            <person name="Jeon C.O."/>
        </authorList>
    </citation>
    <scope>NUCLEOTIDE SEQUENCE</scope>
    <source>
        <strain evidence="2">BL</strain>
    </source>
</reference>
<evidence type="ECO:0000313" key="2">
    <source>
        <dbReference type="EMBL" id="MDC8015721.1"/>
    </source>
</evidence>
<protein>
    <submittedName>
        <fullName evidence="2">VOC family protein</fullName>
    </submittedName>
</protein>
<dbReference type="Proteomes" id="UP001139971">
    <property type="component" value="Unassembled WGS sequence"/>
</dbReference>
<dbReference type="RefSeq" id="WP_263541269.1">
    <property type="nucleotide sequence ID" value="NZ_JAOVZO020000020.1"/>
</dbReference>
<dbReference type="InterPro" id="IPR004360">
    <property type="entry name" value="Glyas_Fos-R_dOase_dom"/>
</dbReference>
<evidence type="ECO:0000259" key="1">
    <source>
        <dbReference type="PROSITE" id="PS51819"/>
    </source>
</evidence>
<organism evidence="2 3">
    <name type="scientific">Tahibacter soli</name>
    <dbReference type="NCBI Taxonomy" id="2983605"/>
    <lineage>
        <taxon>Bacteria</taxon>
        <taxon>Pseudomonadati</taxon>
        <taxon>Pseudomonadota</taxon>
        <taxon>Gammaproteobacteria</taxon>
        <taxon>Lysobacterales</taxon>
        <taxon>Rhodanobacteraceae</taxon>
        <taxon>Tahibacter</taxon>
    </lineage>
</organism>
<comment type="caution">
    <text evidence="2">The sequence shown here is derived from an EMBL/GenBank/DDBJ whole genome shotgun (WGS) entry which is preliminary data.</text>
</comment>
<feature type="domain" description="VOC" evidence="1">
    <location>
        <begin position="1"/>
        <end position="129"/>
    </location>
</feature>
<proteinExistence type="predicted"/>
<dbReference type="EMBL" id="JAOVZO020000020">
    <property type="protein sequence ID" value="MDC8015721.1"/>
    <property type="molecule type" value="Genomic_DNA"/>
</dbReference>